<dbReference type="SUPFAM" id="SSF46689">
    <property type="entry name" value="Homeodomain-like"/>
    <property type="match status" value="1"/>
</dbReference>
<dbReference type="EMBL" id="BAQB01000003">
    <property type="protein sequence ID" value="GBR44271.1"/>
    <property type="molecule type" value="Genomic_DNA"/>
</dbReference>
<dbReference type="InterPro" id="IPR036271">
    <property type="entry name" value="Tet_transcr_reg_TetR-rel_C_sf"/>
</dbReference>
<organism evidence="4 5">
    <name type="scientific">Neokomagataea tanensis NBRC 106556</name>
    <dbReference type="NCBI Taxonomy" id="1223519"/>
    <lineage>
        <taxon>Bacteria</taxon>
        <taxon>Pseudomonadati</taxon>
        <taxon>Pseudomonadota</taxon>
        <taxon>Alphaproteobacteria</taxon>
        <taxon>Acetobacterales</taxon>
        <taxon>Acetobacteraceae</taxon>
        <taxon>Neokomagataea</taxon>
    </lineage>
</organism>
<comment type="caution">
    <text evidence="2">Lacks conserved residue(s) required for the propagation of feature annotation.</text>
</comment>
<proteinExistence type="predicted"/>
<dbReference type="InterPro" id="IPR050109">
    <property type="entry name" value="HTH-type_TetR-like_transc_reg"/>
</dbReference>
<reference evidence="4" key="1">
    <citation type="submission" date="2013-04" db="EMBL/GenBank/DDBJ databases">
        <title>The genome sequencing project of 58 acetic acid bacteria.</title>
        <authorList>
            <person name="Okamoto-Kainuma A."/>
            <person name="Ishikawa M."/>
            <person name="Umino S."/>
            <person name="Koizumi Y."/>
            <person name="Shiwa Y."/>
            <person name="Yoshikawa H."/>
            <person name="Matsutani M."/>
            <person name="Matsushita K."/>
        </authorList>
    </citation>
    <scope>NUCLEOTIDE SEQUENCE</scope>
    <source>
        <strain evidence="4">NBRC 106556</strain>
    </source>
</reference>
<dbReference type="InterPro" id="IPR009057">
    <property type="entry name" value="Homeodomain-like_sf"/>
</dbReference>
<dbReference type="PANTHER" id="PTHR30055:SF224">
    <property type="entry name" value="TRANSCRIPTIONAL REGULATOR TETR FAMILY"/>
    <property type="match status" value="1"/>
</dbReference>
<dbReference type="PROSITE" id="PS50977">
    <property type="entry name" value="HTH_TETR_2"/>
    <property type="match status" value="1"/>
</dbReference>
<dbReference type="Gene3D" id="1.10.10.60">
    <property type="entry name" value="Homeodomain-like"/>
    <property type="match status" value="1"/>
</dbReference>
<name>A0ABQ0QGT7_9PROT</name>
<evidence type="ECO:0000313" key="5">
    <source>
        <dbReference type="Proteomes" id="UP001062443"/>
    </source>
</evidence>
<dbReference type="Pfam" id="PF00440">
    <property type="entry name" value="TetR_N"/>
    <property type="match status" value="1"/>
</dbReference>
<sequence>MSHIAREAGVSKGTLYNHFTSKADLFSAFIMEQSRTKLQAITALVSNDAQNFKNTLLSVCEAAIHLLLNPEAMSLYRILVAETKKFPNLADIFWKHSFGANLSHLSQWLQRCHDTATLTVPDAEFAAEQLMAMCQTRIINRRRLALPVDDSAQAIAQLAELTAESFFKIYAPH</sequence>
<dbReference type="Gene3D" id="1.10.357.10">
    <property type="entry name" value="Tetracycline Repressor, domain 2"/>
    <property type="match status" value="1"/>
</dbReference>
<evidence type="ECO:0000256" key="2">
    <source>
        <dbReference type="PROSITE-ProRule" id="PRU00335"/>
    </source>
</evidence>
<dbReference type="InterPro" id="IPR001647">
    <property type="entry name" value="HTH_TetR"/>
</dbReference>
<gene>
    <name evidence="4" type="ORF">AA106556_0371</name>
</gene>
<evidence type="ECO:0000313" key="4">
    <source>
        <dbReference type="EMBL" id="GBR44271.1"/>
    </source>
</evidence>
<dbReference type="PANTHER" id="PTHR30055">
    <property type="entry name" value="HTH-TYPE TRANSCRIPTIONAL REGULATOR RUTR"/>
    <property type="match status" value="1"/>
</dbReference>
<dbReference type="Proteomes" id="UP001062443">
    <property type="component" value="Unassembled WGS sequence"/>
</dbReference>
<evidence type="ECO:0000256" key="1">
    <source>
        <dbReference type="ARBA" id="ARBA00023125"/>
    </source>
</evidence>
<accession>A0ABQ0QGT7</accession>
<keyword evidence="5" id="KW-1185">Reference proteome</keyword>
<feature type="domain" description="HTH tetR-type" evidence="3">
    <location>
        <begin position="1"/>
        <end position="37"/>
    </location>
</feature>
<evidence type="ECO:0000259" key="3">
    <source>
        <dbReference type="PROSITE" id="PS50977"/>
    </source>
</evidence>
<protein>
    <submittedName>
        <fullName evidence="4">TetR family transcriptional regulator</fullName>
    </submittedName>
</protein>
<dbReference type="InterPro" id="IPR039536">
    <property type="entry name" value="TetR_C_Proteobacteria"/>
</dbReference>
<keyword evidence="1 2" id="KW-0238">DNA-binding</keyword>
<dbReference type="SUPFAM" id="SSF48498">
    <property type="entry name" value="Tetracyclin repressor-like, C-terminal domain"/>
    <property type="match status" value="1"/>
</dbReference>
<dbReference type="Pfam" id="PF14246">
    <property type="entry name" value="TetR_C_7"/>
    <property type="match status" value="1"/>
</dbReference>
<comment type="caution">
    <text evidence="4">The sequence shown here is derived from an EMBL/GenBank/DDBJ whole genome shotgun (WGS) entry which is preliminary data.</text>
</comment>